<dbReference type="Proteomes" id="UP001595548">
    <property type="component" value="Unassembled WGS sequence"/>
</dbReference>
<organism evidence="2 3">
    <name type="scientific">Gilvimarinus japonicus</name>
    <dbReference type="NCBI Taxonomy" id="1796469"/>
    <lineage>
        <taxon>Bacteria</taxon>
        <taxon>Pseudomonadati</taxon>
        <taxon>Pseudomonadota</taxon>
        <taxon>Gammaproteobacteria</taxon>
        <taxon>Cellvibrionales</taxon>
        <taxon>Cellvibrionaceae</taxon>
        <taxon>Gilvimarinus</taxon>
    </lineage>
</organism>
<evidence type="ECO:0000313" key="3">
    <source>
        <dbReference type="Proteomes" id="UP001595548"/>
    </source>
</evidence>
<gene>
    <name evidence="2" type="ORF">ACFOEB_12655</name>
</gene>
<accession>A0ABV7HWL0</accession>
<proteinExistence type="predicted"/>
<dbReference type="Pfam" id="PF14280">
    <property type="entry name" value="DUF4365"/>
    <property type="match status" value="1"/>
</dbReference>
<dbReference type="InterPro" id="IPR025375">
    <property type="entry name" value="DUF4365"/>
</dbReference>
<dbReference type="InterPro" id="IPR011990">
    <property type="entry name" value="TPR-like_helical_dom_sf"/>
</dbReference>
<evidence type="ECO:0000313" key="2">
    <source>
        <dbReference type="EMBL" id="MFC3156052.1"/>
    </source>
</evidence>
<evidence type="ECO:0000259" key="1">
    <source>
        <dbReference type="Pfam" id="PF14280"/>
    </source>
</evidence>
<feature type="domain" description="DUF4365" evidence="1">
    <location>
        <begin position="18"/>
        <end position="148"/>
    </location>
</feature>
<comment type="caution">
    <text evidence="2">The sequence shown here is derived from an EMBL/GenBank/DDBJ whole genome shotgun (WGS) entry which is preliminary data.</text>
</comment>
<dbReference type="RefSeq" id="WP_382417153.1">
    <property type="nucleotide sequence ID" value="NZ_AP031500.1"/>
</dbReference>
<dbReference type="EMBL" id="JBHRTL010000025">
    <property type="protein sequence ID" value="MFC3156052.1"/>
    <property type="molecule type" value="Genomic_DNA"/>
</dbReference>
<dbReference type="Gene3D" id="1.25.40.10">
    <property type="entry name" value="Tetratricopeptide repeat domain"/>
    <property type="match status" value="1"/>
</dbReference>
<name>A0ABV7HWL0_9GAMM</name>
<keyword evidence="3" id="KW-1185">Reference proteome</keyword>
<sequence length="1293" mass="146079">MLPQEGESQQIGKRAGRAFVAKLPDNWIEKDQDGDTDFGIDYLIQLKNEDSCVAASFYLQLKGTTTPAFVDNGKEISHQFDSSTLNLYRESEPAVMVAVVDLSAADKPRNCPVYYKWLDEDFLDSIAERREKNDQVNVRVPVANVLDESLDVFPYYRRRLETRESLISLRRAVEQYSDNPVSDIEALAENVKVKPVILELSRDDSGAPWVTNPEDLVAGKLSQISEAISANRIVVAESLLKKVQSETDLSDHEKAELLSLQGTILTLKGADEEAVKYFDEAYQTHSEIRYKINFYESTFRKGKIPDKETLEQYIDNLDVEIYKECVLKAKCLAILGQENEALNCLDNHSSDKTSIAKLLILTISGNTEELDNFSAAINVDNLSDRQKFLYYSFVGRRYFYRGVNYNYSSDSDEVLPAKGKREYDFELLGKALECIESALYHAKDKGYPYDTYVILDVATSLFSFFNRENKLISYLESILQDRPESTPIISALIPLKFNTNKYEDVLKLIGNLKEKSAEHISFQISANYHAGNKAEVVNLVNNNKELLLDQKPQGYSALFCIAAQCAYELLDDAGEKENLDIVKGFEDGEGLLAIYEYIKNCIDRPEKKKELNQGLYKKYLSLNKPSSIAQQLYSHLDVEDPSESLIICDLATVIVGSRELYPDENITLAFALSQNKKWSELEALCNRIELSGDLDNLWSLFKASALDGMGRNAEALDLLDGSVSRERRSVERAEYYVNMCIHLGFFDKASDKLENLLEKSYPEKQLSILESLMFIYSSDPEPSERLIPTLLRYGKLVDQEDEVAEGRYLMSFLTMTNRPGVDVNDYGDDFRERLNNYTRKFPDSKVLRKGGVSPESSGDAILDEIRRMTGITDDQVKKWRKNRNQIKARKIPVPFSLLSNFLDDVGDIFSAWIMCKYCGYERKEYQLIHSKGASSEVVDNLGSDYSQVVIDETALLILDDLGILDIALKYLPGVIINKNTYEAFSRQSHAVMGSIYSSVPKKIIKTLGEYLGRITLKGAVSQSQSHLDQYESILKELDSPVFCTDDLYMSAFLNHSGFTSINSVNVIDWLESKGLIDEAQKVTAIEKLCSFMIDGASIDNGHLLQAINFNSRTVGVSIFDTGFRAVFDAYFPPSKDTETAIRELGSLFSSLLNVCNCEMELDGLEDVINVWMVRYPHLDRIEMISIWFVMSAYTVNYISEGALLRRGLGEAKLWSLVKKLTVEHDSKYTIQGVMSAVCIVILRLNPEMASDVYDKVKLAFTEGSSECDLFSSIYSEKAIKARLAQVTSKDGHQ</sequence>
<reference evidence="3" key="1">
    <citation type="journal article" date="2019" name="Int. J. Syst. Evol. Microbiol.">
        <title>The Global Catalogue of Microorganisms (GCM) 10K type strain sequencing project: providing services to taxonomists for standard genome sequencing and annotation.</title>
        <authorList>
            <consortium name="The Broad Institute Genomics Platform"/>
            <consortium name="The Broad Institute Genome Sequencing Center for Infectious Disease"/>
            <person name="Wu L."/>
            <person name="Ma J."/>
        </authorList>
    </citation>
    <scope>NUCLEOTIDE SEQUENCE [LARGE SCALE GENOMIC DNA]</scope>
    <source>
        <strain evidence="3">KCTC 52141</strain>
    </source>
</reference>
<protein>
    <submittedName>
        <fullName evidence="2">DUF4365 domain-containing protein</fullName>
    </submittedName>
</protein>